<dbReference type="GO" id="GO:0009279">
    <property type="term" value="C:cell outer membrane"/>
    <property type="evidence" value="ECO:0007669"/>
    <property type="project" value="TreeGrafter"/>
</dbReference>
<name>A0A3G8ZDA4_9FLAO</name>
<dbReference type="InterPro" id="IPR013105">
    <property type="entry name" value="TPR_2"/>
</dbReference>
<organism evidence="4 5">
    <name type="scientific">Epilithonimonas vandammei</name>
    <dbReference type="NCBI Taxonomy" id="2487072"/>
    <lineage>
        <taxon>Bacteria</taxon>
        <taxon>Pseudomonadati</taxon>
        <taxon>Bacteroidota</taxon>
        <taxon>Flavobacteriia</taxon>
        <taxon>Flavobacteriales</taxon>
        <taxon>Weeksellaceae</taxon>
        <taxon>Chryseobacterium group</taxon>
        <taxon>Epilithonimonas</taxon>
    </lineage>
</organism>
<dbReference type="KEGG" id="eva:EIB75_08055"/>
<dbReference type="PANTHER" id="PTHR44858:SF1">
    <property type="entry name" value="UDP-N-ACETYLGLUCOSAMINE--PEPTIDE N-ACETYLGLUCOSAMINYLTRANSFERASE SPINDLY-RELATED"/>
    <property type="match status" value="1"/>
</dbReference>
<dbReference type="PROSITE" id="PS50005">
    <property type="entry name" value="TPR"/>
    <property type="match status" value="2"/>
</dbReference>
<dbReference type="Pfam" id="PF07719">
    <property type="entry name" value="TPR_2"/>
    <property type="match status" value="1"/>
</dbReference>
<evidence type="ECO:0000313" key="4">
    <source>
        <dbReference type="EMBL" id="AZI55198.1"/>
    </source>
</evidence>
<evidence type="ECO:0000256" key="2">
    <source>
        <dbReference type="ARBA" id="ARBA00022803"/>
    </source>
</evidence>
<feature type="repeat" description="TPR" evidence="3">
    <location>
        <begin position="61"/>
        <end position="94"/>
    </location>
</feature>
<dbReference type="InterPro" id="IPR050498">
    <property type="entry name" value="Ycf3"/>
</dbReference>
<dbReference type="PANTHER" id="PTHR44858">
    <property type="entry name" value="TETRATRICOPEPTIDE REPEAT PROTEIN 6"/>
    <property type="match status" value="1"/>
</dbReference>
<dbReference type="PROSITE" id="PS50293">
    <property type="entry name" value="TPR_REGION"/>
    <property type="match status" value="1"/>
</dbReference>
<dbReference type="InterPro" id="IPR011990">
    <property type="entry name" value="TPR-like_helical_dom_sf"/>
</dbReference>
<dbReference type="Proteomes" id="UP000272316">
    <property type="component" value="Chromosome"/>
</dbReference>
<dbReference type="SUPFAM" id="SSF48452">
    <property type="entry name" value="TPR-like"/>
    <property type="match status" value="1"/>
</dbReference>
<protein>
    <submittedName>
        <fullName evidence="4">Tetratricopeptide repeat protein</fullName>
    </submittedName>
</protein>
<dbReference type="Pfam" id="PF13181">
    <property type="entry name" value="TPR_8"/>
    <property type="match status" value="1"/>
</dbReference>
<keyword evidence="1" id="KW-0677">Repeat</keyword>
<evidence type="ECO:0000256" key="3">
    <source>
        <dbReference type="PROSITE-ProRule" id="PRU00339"/>
    </source>
</evidence>
<reference evidence="5" key="1">
    <citation type="submission" date="2018-11" db="EMBL/GenBank/DDBJ databases">
        <title>Proposal to divide the Flavobacteriaceae and reorganize its genera based on Amino Acid Identity values calculated from whole genome sequences.</title>
        <authorList>
            <person name="Nicholson A.C."/>
            <person name="Gulvik C.A."/>
            <person name="Whitney A.M."/>
            <person name="Sheth M."/>
            <person name="Batra D."/>
            <person name="Pryor J."/>
            <person name="Bernardet J.-F."/>
            <person name="Hugo C."/>
            <person name="Kampfer P."/>
            <person name="Newman J.D."/>
            <person name="McQuiston J.R."/>
        </authorList>
    </citation>
    <scope>NUCLEOTIDE SEQUENCE [LARGE SCALE GENOMIC DNA]</scope>
    <source>
        <strain evidence="5">H6466</strain>
    </source>
</reference>
<keyword evidence="2 3" id="KW-0802">TPR repeat</keyword>
<feature type="repeat" description="TPR" evidence="3">
    <location>
        <begin position="173"/>
        <end position="206"/>
    </location>
</feature>
<dbReference type="Gene3D" id="1.25.40.10">
    <property type="entry name" value="Tetratricopeptide repeat domain"/>
    <property type="match status" value="1"/>
</dbReference>
<evidence type="ECO:0000256" key="1">
    <source>
        <dbReference type="ARBA" id="ARBA00022737"/>
    </source>
</evidence>
<dbReference type="EMBL" id="CP034160">
    <property type="protein sequence ID" value="AZI55198.1"/>
    <property type="molecule type" value="Genomic_DNA"/>
</dbReference>
<dbReference type="RefSeq" id="WP_124986318.1">
    <property type="nucleotide sequence ID" value="NZ_CP034160.1"/>
</dbReference>
<dbReference type="GO" id="GO:0046813">
    <property type="term" value="P:receptor-mediated virion attachment to host cell"/>
    <property type="evidence" value="ECO:0007669"/>
    <property type="project" value="TreeGrafter"/>
</dbReference>
<proteinExistence type="predicted"/>
<sequence>MKYILFLFVITNIYSQKIKMTPKQDSIIEKYLNKGAYQYHYTSQKWEDYIKMALEKDSTIALLWQRRALPYWKTRKYEIALKYYDEAVKYDREEYLGRRGFLKCIFLKNYTEALKDLDMTIKEYGNGIQNDHSYNFYKSLCYLQLDQYDQALYFMQKEVDDTKKRAGEEWVPAICYFYLGVIYYEKRDYQKSIELLDRAIKLYPTFSDAKYYKAICNYKINEDAAAYYKILREAKKNFDDGYTINEGDSPYELYPYQVNWYMVDIKKDDNGGS</sequence>
<dbReference type="SMART" id="SM00028">
    <property type="entry name" value="TPR"/>
    <property type="match status" value="2"/>
</dbReference>
<evidence type="ECO:0000313" key="5">
    <source>
        <dbReference type="Proteomes" id="UP000272316"/>
    </source>
</evidence>
<dbReference type="InterPro" id="IPR019734">
    <property type="entry name" value="TPR_rpt"/>
</dbReference>
<gene>
    <name evidence="4" type="ORF">EIB75_08055</name>
</gene>
<dbReference type="AlphaFoldDB" id="A0A3G8ZDA4"/>
<accession>A0A3G8ZDA4</accession>